<evidence type="ECO:0000313" key="2">
    <source>
        <dbReference type="EMBL" id="BAC91593.1"/>
    </source>
</evidence>
<dbReference type="KEGG" id="gvi:glr3652"/>
<dbReference type="AlphaFoldDB" id="Q7NF74"/>
<dbReference type="OrthoDB" id="43862at2"/>
<dbReference type="HOGENOM" id="CLU_039068_4_1_3"/>
<proteinExistence type="predicted"/>
<keyword evidence="3" id="KW-1185">Reference proteome</keyword>
<dbReference type="PATRIC" id="fig|251221.4.peg.3687"/>
<accession>Q7NF74</accession>
<organism evidence="2 3">
    <name type="scientific">Gloeobacter violaceus (strain ATCC 29082 / PCC 7421)</name>
    <dbReference type="NCBI Taxonomy" id="251221"/>
    <lineage>
        <taxon>Bacteria</taxon>
        <taxon>Bacillati</taxon>
        <taxon>Cyanobacteriota</taxon>
        <taxon>Cyanophyceae</taxon>
        <taxon>Gloeobacterales</taxon>
        <taxon>Gloeobacteraceae</taxon>
        <taxon>Gloeobacter</taxon>
    </lineage>
</organism>
<dbReference type="eggNOG" id="COG2230">
    <property type="taxonomic scope" value="Bacteria"/>
</dbReference>
<dbReference type="CDD" id="cd02440">
    <property type="entry name" value="AdoMet_MTases"/>
    <property type="match status" value="1"/>
</dbReference>
<reference evidence="2 3" key="2">
    <citation type="journal article" date="2003" name="DNA Res.">
        <title>Complete genome structure of Gloeobacter violaceus PCC 7421, a cyanobacterium that lacks thylakoids (supplement).</title>
        <authorList>
            <person name="Nakamura Y."/>
            <person name="Kaneko T."/>
            <person name="Sato S."/>
            <person name="Mimuro M."/>
            <person name="Miyashita H."/>
            <person name="Tsuchiya T."/>
            <person name="Sasamoto S."/>
            <person name="Watanabe A."/>
            <person name="Kawashima K."/>
            <person name="Kishida Y."/>
            <person name="Kiyokawa C."/>
            <person name="Kohara M."/>
            <person name="Matsumoto M."/>
            <person name="Matsuno A."/>
            <person name="Nakazaki N."/>
            <person name="Shimpo S."/>
            <person name="Takeuchi C."/>
            <person name="Yamada M."/>
            <person name="Tabata S."/>
        </authorList>
    </citation>
    <scope>NUCLEOTIDE SEQUENCE [LARGE SCALE GENOMIC DNA]</scope>
    <source>
        <strain evidence="3">ATCC 29082 / PCC 7421</strain>
    </source>
</reference>
<dbReference type="SUPFAM" id="SSF53335">
    <property type="entry name" value="S-adenosyl-L-methionine-dependent methyltransferases"/>
    <property type="match status" value="1"/>
</dbReference>
<reference evidence="2 3" key="1">
    <citation type="journal article" date="2003" name="DNA Res.">
        <title>Complete genome structure of Gloeobacter violaceus PCC 7421, a cyanobacterium that lacks thylakoids.</title>
        <authorList>
            <person name="Nakamura Y."/>
            <person name="Kaneko T."/>
            <person name="Sato S."/>
            <person name="Mimuro M."/>
            <person name="Miyashita H."/>
            <person name="Tsuchiya T."/>
            <person name="Sasamoto S."/>
            <person name="Watanabe A."/>
            <person name="Kawashima K."/>
            <person name="Kishida Y."/>
            <person name="Kiyokawa C."/>
            <person name="Kohara M."/>
            <person name="Matsumoto M."/>
            <person name="Matsuno A."/>
            <person name="Nakazaki N."/>
            <person name="Shimpo S."/>
            <person name="Takeuchi C."/>
            <person name="Yamada M."/>
            <person name="Tabata S."/>
        </authorList>
    </citation>
    <scope>NUCLEOTIDE SEQUENCE [LARGE SCALE GENOMIC DNA]</scope>
    <source>
        <strain evidence="3">ATCC 29082 / PCC 7421</strain>
    </source>
</reference>
<protein>
    <submittedName>
        <fullName evidence="2">Glr3652 protein</fullName>
    </submittedName>
</protein>
<dbReference type="PANTHER" id="PTHR44068">
    <property type="entry name" value="ZGC:194242"/>
    <property type="match status" value="1"/>
</dbReference>
<dbReference type="Pfam" id="PF13649">
    <property type="entry name" value="Methyltransf_25"/>
    <property type="match status" value="1"/>
</dbReference>
<dbReference type="PhylomeDB" id="Q7NF74"/>
<dbReference type="STRING" id="251221.gene:10761167"/>
<feature type="domain" description="Methyltransferase" evidence="1">
    <location>
        <begin position="49"/>
        <end position="145"/>
    </location>
</feature>
<dbReference type="PANTHER" id="PTHR44068:SF11">
    <property type="entry name" value="GERANYL DIPHOSPHATE 2-C-METHYLTRANSFERASE"/>
    <property type="match status" value="1"/>
</dbReference>
<dbReference type="InterPro" id="IPR041698">
    <property type="entry name" value="Methyltransf_25"/>
</dbReference>
<sequence>MTSGTFNMQTAPGYQILAVAGKQTLRPGGRSATEQLLVWADFQPGQTLLELASSFGHSAIDLARRFGVRVVGVEKNPASVERARANVRAAGLGHLVQIVEGDIFRLEAIDERFDYVLAEAILTMQPPAAKANILRAVANHLKPGGKFLSHEVAVGGREEEIHRELSRVIRVNAAPLSERGWIAESARADLRVSHHLTGPMALLTPAQVLRDEGIAGTARILWNVATRPALRERVLAMRGVFSRYRADLAYIVLCAVAG</sequence>
<gene>
    <name evidence="2" type="ordered locus">glr3652</name>
</gene>
<dbReference type="Proteomes" id="UP000000557">
    <property type="component" value="Chromosome"/>
</dbReference>
<evidence type="ECO:0000313" key="3">
    <source>
        <dbReference type="Proteomes" id="UP000000557"/>
    </source>
</evidence>
<dbReference type="InterPro" id="IPR050447">
    <property type="entry name" value="Erg6_SMT_methyltransf"/>
</dbReference>
<evidence type="ECO:0000259" key="1">
    <source>
        <dbReference type="Pfam" id="PF13649"/>
    </source>
</evidence>
<dbReference type="EnsemblBacteria" id="BAC91593">
    <property type="protein sequence ID" value="BAC91593"/>
    <property type="gene ID" value="BAC91593"/>
</dbReference>
<dbReference type="InParanoid" id="Q7NF74"/>
<dbReference type="RefSeq" id="WP_011143641.1">
    <property type="nucleotide sequence ID" value="NC_005125.1"/>
</dbReference>
<dbReference type="EMBL" id="BA000045">
    <property type="protein sequence ID" value="BAC91593.1"/>
    <property type="molecule type" value="Genomic_DNA"/>
</dbReference>
<dbReference type="Gene3D" id="3.40.50.150">
    <property type="entry name" value="Vaccinia Virus protein VP39"/>
    <property type="match status" value="1"/>
</dbReference>
<dbReference type="InterPro" id="IPR029063">
    <property type="entry name" value="SAM-dependent_MTases_sf"/>
</dbReference>
<name>Q7NF74_GLOVI</name>